<evidence type="ECO:0000313" key="1">
    <source>
        <dbReference type="EMBL" id="CAG8586913.1"/>
    </source>
</evidence>
<organism evidence="1 2">
    <name type="scientific">Cetraspora pellucida</name>
    <dbReference type="NCBI Taxonomy" id="1433469"/>
    <lineage>
        <taxon>Eukaryota</taxon>
        <taxon>Fungi</taxon>
        <taxon>Fungi incertae sedis</taxon>
        <taxon>Mucoromycota</taxon>
        <taxon>Glomeromycotina</taxon>
        <taxon>Glomeromycetes</taxon>
        <taxon>Diversisporales</taxon>
        <taxon>Gigasporaceae</taxon>
        <taxon>Cetraspora</taxon>
    </lineage>
</organism>
<keyword evidence="2" id="KW-1185">Reference proteome</keyword>
<evidence type="ECO:0000313" key="2">
    <source>
        <dbReference type="Proteomes" id="UP000789366"/>
    </source>
</evidence>
<gene>
    <name evidence="1" type="ORF">SPELUC_LOCUS6598</name>
</gene>
<proteinExistence type="predicted"/>
<accession>A0ACA9MEC7</accession>
<reference evidence="1" key="1">
    <citation type="submission" date="2021-06" db="EMBL/GenBank/DDBJ databases">
        <authorList>
            <person name="Kallberg Y."/>
            <person name="Tangrot J."/>
            <person name="Rosling A."/>
        </authorList>
    </citation>
    <scope>NUCLEOTIDE SEQUENCE</scope>
    <source>
        <strain evidence="1">28 12/20/2015</strain>
    </source>
</reference>
<sequence length="315" mass="36437">MNLFVLEQLIDSSESLLLIWQQLKHIRGEKRKERTPSWFIKLEEKTLKKKDTREYQVVDSLRKEEKDLILGVPITAYTELRKIIENCNFEQELNVEIIANNLESAIIQNLVKDRKLSEDLTSAHEKLRGKAIIEYYTDEALEDNNKNINAERMSELEAIWSAILTASCKTTTHIFTDSKAAIEALEKNNTRIKTRSWFKIKNRSIIRQIKSCCKAKDLNLVLHKIKDHSRNKWNDLADKLAKKELKNSLCLNVPEVASSSLQAVPKWKKQVIESLLRLFINIITATAYETEWANLSRTAKIIALNQDTSSDTELN</sequence>
<dbReference type="EMBL" id="CAJVPW010007891">
    <property type="protein sequence ID" value="CAG8586913.1"/>
    <property type="molecule type" value="Genomic_DNA"/>
</dbReference>
<dbReference type="Proteomes" id="UP000789366">
    <property type="component" value="Unassembled WGS sequence"/>
</dbReference>
<comment type="caution">
    <text evidence="1">The sequence shown here is derived from an EMBL/GenBank/DDBJ whole genome shotgun (WGS) entry which is preliminary data.</text>
</comment>
<name>A0ACA9MEC7_9GLOM</name>
<protein>
    <submittedName>
        <fullName evidence="1">11849_t:CDS:1</fullName>
    </submittedName>
</protein>